<keyword evidence="5" id="KW-1185">Reference proteome</keyword>
<dbReference type="PANTHER" id="PTHR43479:SF11">
    <property type="entry name" value="ACREF_ENVCD OPERON REPRESSOR-RELATED"/>
    <property type="match status" value="1"/>
</dbReference>
<dbReference type="SUPFAM" id="SSF46689">
    <property type="entry name" value="Homeodomain-like"/>
    <property type="match status" value="1"/>
</dbReference>
<evidence type="ECO:0000259" key="3">
    <source>
        <dbReference type="PROSITE" id="PS50977"/>
    </source>
</evidence>
<dbReference type="Proteomes" id="UP000324351">
    <property type="component" value="Unassembled WGS sequence"/>
</dbReference>
<evidence type="ECO:0000256" key="1">
    <source>
        <dbReference type="ARBA" id="ARBA00023125"/>
    </source>
</evidence>
<dbReference type="Pfam" id="PF00440">
    <property type="entry name" value="TetR_N"/>
    <property type="match status" value="1"/>
</dbReference>
<keyword evidence="1 2" id="KW-0238">DNA-binding</keyword>
<proteinExistence type="predicted"/>
<protein>
    <submittedName>
        <fullName evidence="4">TetR/AcrR family transcriptional regulator</fullName>
    </submittedName>
</protein>
<reference evidence="4 5" key="2">
    <citation type="submission" date="2019-09" db="EMBL/GenBank/DDBJ databases">
        <authorList>
            <person name="Jin C."/>
        </authorList>
    </citation>
    <scope>NUCLEOTIDE SEQUENCE [LARGE SCALE GENOMIC DNA]</scope>
    <source>
        <strain evidence="4 5">BN140041</strain>
    </source>
</reference>
<dbReference type="PANTHER" id="PTHR43479">
    <property type="entry name" value="ACREF/ENVCD OPERON REPRESSOR-RELATED"/>
    <property type="match status" value="1"/>
</dbReference>
<evidence type="ECO:0000313" key="4">
    <source>
        <dbReference type="EMBL" id="KAA1426391.1"/>
    </source>
</evidence>
<comment type="caution">
    <text evidence="4">The sequence shown here is derived from an EMBL/GenBank/DDBJ whole genome shotgun (WGS) entry which is preliminary data.</text>
</comment>
<gene>
    <name evidence="4" type="ORF">F0U47_13350</name>
</gene>
<sequence>MRRFPEASDSCTVVVVTTTAAAASTQERTGRLWQGQTPDAREADRRQRLVEAGIDLVGTQGVAALTMRAACREASVGPRYFYELFATREELLEAVYDETVSRIRTPILAAVVDAAESVGVTAAIIAAFDTAVAVVEDDPRLGRILFRESAADDTLRPRSQAAMPEFVLTVIGEVMPERADELRGPESGWTLLGFSAALFALFLAWSEGVRHTSRDEFVQHCASLAINDLALDLELPAARRTGGRP</sequence>
<organism evidence="4 5">
    <name type="scientific">Nocardioides antri</name>
    <dbReference type="NCBI Taxonomy" id="2607659"/>
    <lineage>
        <taxon>Bacteria</taxon>
        <taxon>Bacillati</taxon>
        <taxon>Actinomycetota</taxon>
        <taxon>Actinomycetes</taxon>
        <taxon>Propionibacteriales</taxon>
        <taxon>Nocardioidaceae</taxon>
        <taxon>Nocardioides</taxon>
    </lineage>
</organism>
<dbReference type="InterPro" id="IPR050624">
    <property type="entry name" value="HTH-type_Tx_Regulator"/>
</dbReference>
<dbReference type="InterPro" id="IPR009057">
    <property type="entry name" value="Homeodomain-like_sf"/>
</dbReference>
<dbReference type="InterPro" id="IPR001647">
    <property type="entry name" value="HTH_TetR"/>
</dbReference>
<feature type="DNA-binding region" description="H-T-H motif" evidence="2">
    <location>
        <begin position="66"/>
        <end position="85"/>
    </location>
</feature>
<accession>A0A5B1M0W3</accession>
<dbReference type="EMBL" id="VUJW01000008">
    <property type="protein sequence ID" value="KAA1426391.1"/>
    <property type="molecule type" value="Genomic_DNA"/>
</dbReference>
<dbReference type="AlphaFoldDB" id="A0A5B1M0W3"/>
<name>A0A5B1M0W3_9ACTN</name>
<reference evidence="4 5" key="1">
    <citation type="submission" date="2019-09" db="EMBL/GenBank/DDBJ databases">
        <title>Nocardioides panacisoli sp. nov., isolated from the soil of a ginseng field.</title>
        <authorList>
            <person name="Cho C."/>
        </authorList>
    </citation>
    <scope>NUCLEOTIDE SEQUENCE [LARGE SCALE GENOMIC DNA]</scope>
    <source>
        <strain evidence="4 5">BN140041</strain>
    </source>
</reference>
<dbReference type="Gene3D" id="1.10.357.10">
    <property type="entry name" value="Tetracycline Repressor, domain 2"/>
    <property type="match status" value="1"/>
</dbReference>
<dbReference type="GO" id="GO:0003677">
    <property type="term" value="F:DNA binding"/>
    <property type="evidence" value="ECO:0007669"/>
    <property type="project" value="UniProtKB-UniRule"/>
</dbReference>
<evidence type="ECO:0000256" key="2">
    <source>
        <dbReference type="PROSITE-ProRule" id="PRU00335"/>
    </source>
</evidence>
<dbReference type="PROSITE" id="PS50977">
    <property type="entry name" value="HTH_TETR_2"/>
    <property type="match status" value="1"/>
</dbReference>
<feature type="domain" description="HTH tetR-type" evidence="3">
    <location>
        <begin position="43"/>
        <end position="103"/>
    </location>
</feature>
<evidence type="ECO:0000313" key="5">
    <source>
        <dbReference type="Proteomes" id="UP000324351"/>
    </source>
</evidence>